<accession>A0A2V2ZQ74</accession>
<dbReference type="Proteomes" id="UP000247150">
    <property type="component" value="Unassembled WGS sequence"/>
</dbReference>
<dbReference type="InterPro" id="IPR051907">
    <property type="entry name" value="DoxX-like_oxidoreductase"/>
</dbReference>
<gene>
    <name evidence="8" type="ORF">DFO73_11387</name>
</gene>
<dbReference type="EMBL" id="QGTW01000013">
    <property type="protein sequence ID" value="PWW25488.1"/>
    <property type="molecule type" value="Genomic_DNA"/>
</dbReference>
<comment type="subcellular location">
    <subcellularLocation>
        <location evidence="1">Cell membrane</location>
        <topology evidence="1">Multi-pass membrane protein</topology>
    </subcellularLocation>
</comment>
<evidence type="ECO:0000313" key="9">
    <source>
        <dbReference type="Proteomes" id="UP000247150"/>
    </source>
</evidence>
<dbReference type="PANTHER" id="PTHR33452">
    <property type="entry name" value="OXIDOREDUCTASE CATD-RELATED"/>
    <property type="match status" value="1"/>
</dbReference>
<feature type="transmembrane region" description="Helical" evidence="7">
    <location>
        <begin position="71"/>
        <end position="89"/>
    </location>
</feature>
<organism evidence="8 9">
    <name type="scientific">Cytobacillus oceanisediminis</name>
    <dbReference type="NCBI Taxonomy" id="665099"/>
    <lineage>
        <taxon>Bacteria</taxon>
        <taxon>Bacillati</taxon>
        <taxon>Bacillota</taxon>
        <taxon>Bacilli</taxon>
        <taxon>Bacillales</taxon>
        <taxon>Bacillaceae</taxon>
        <taxon>Cytobacillus</taxon>
    </lineage>
</organism>
<keyword evidence="6 7" id="KW-0472">Membrane</keyword>
<evidence type="ECO:0000256" key="4">
    <source>
        <dbReference type="ARBA" id="ARBA00022692"/>
    </source>
</evidence>
<keyword evidence="4 7" id="KW-0812">Transmembrane</keyword>
<dbReference type="InterPro" id="IPR032808">
    <property type="entry name" value="DoxX"/>
</dbReference>
<dbReference type="RefSeq" id="WP_110066684.1">
    <property type="nucleotide sequence ID" value="NZ_QGTW01000013.1"/>
</dbReference>
<protein>
    <submittedName>
        <fullName evidence="8">Putative membrane protein YphA (DoxX/SURF4 family)</fullName>
    </submittedName>
</protein>
<keyword evidence="3" id="KW-1003">Cell membrane</keyword>
<dbReference type="AlphaFoldDB" id="A0A2V2ZQ74"/>
<reference evidence="8 9" key="1">
    <citation type="submission" date="2018-05" db="EMBL/GenBank/DDBJ databases">
        <title>Freshwater and sediment microbial communities from various areas in North America, analyzing microbe dynamics in response to fracking.</title>
        <authorList>
            <person name="Lamendella R."/>
        </authorList>
    </citation>
    <scope>NUCLEOTIDE SEQUENCE [LARGE SCALE GENOMIC DNA]</scope>
    <source>
        <strain evidence="8 9">15_TX</strain>
    </source>
</reference>
<evidence type="ECO:0000313" key="8">
    <source>
        <dbReference type="EMBL" id="PWW25488.1"/>
    </source>
</evidence>
<evidence type="ECO:0000256" key="3">
    <source>
        <dbReference type="ARBA" id="ARBA00022475"/>
    </source>
</evidence>
<sequence length="120" mass="13344">MKHSVLTMSLLRYSISYVFIVSGFMKLISAEIGNAFVNLGLPYPELLMHVVAFLEIICGVLILFNRSAKSAVIPLIGIMITAIILTKMPALDSGFMPFAFDARLDVIMLVLLFILYRQST</sequence>
<comment type="similarity">
    <text evidence="2">Belongs to the DoxX family.</text>
</comment>
<evidence type="ECO:0000256" key="2">
    <source>
        <dbReference type="ARBA" id="ARBA00006679"/>
    </source>
</evidence>
<evidence type="ECO:0000256" key="7">
    <source>
        <dbReference type="SAM" id="Phobius"/>
    </source>
</evidence>
<evidence type="ECO:0000256" key="6">
    <source>
        <dbReference type="ARBA" id="ARBA00023136"/>
    </source>
</evidence>
<feature type="transmembrane region" description="Helical" evidence="7">
    <location>
        <begin position="95"/>
        <end position="116"/>
    </location>
</feature>
<dbReference type="GO" id="GO:0005886">
    <property type="term" value="C:plasma membrane"/>
    <property type="evidence" value="ECO:0007669"/>
    <property type="project" value="UniProtKB-SubCell"/>
</dbReference>
<dbReference type="OrthoDB" id="2969770at2"/>
<evidence type="ECO:0000256" key="5">
    <source>
        <dbReference type="ARBA" id="ARBA00022989"/>
    </source>
</evidence>
<feature type="transmembrane region" description="Helical" evidence="7">
    <location>
        <begin position="46"/>
        <end position="64"/>
    </location>
</feature>
<comment type="caution">
    <text evidence="8">The sequence shown here is derived from an EMBL/GenBank/DDBJ whole genome shotgun (WGS) entry which is preliminary data.</text>
</comment>
<feature type="transmembrane region" description="Helical" evidence="7">
    <location>
        <begin position="12"/>
        <end position="34"/>
    </location>
</feature>
<evidence type="ECO:0000256" key="1">
    <source>
        <dbReference type="ARBA" id="ARBA00004651"/>
    </source>
</evidence>
<proteinExistence type="inferred from homology"/>
<dbReference type="Pfam" id="PF07681">
    <property type="entry name" value="DoxX"/>
    <property type="match status" value="1"/>
</dbReference>
<name>A0A2V2ZQ74_9BACI</name>
<keyword evidence="5 7" id="KW-1133">Transmembrane helix</keyword>
<dbReference type="PANTHER" id="PTHR33452:SF1">
    <property type="entry name" value="INNER MEMBRANE PROTEIN YPHA-RELATED"/>
    <property type="match status" value="1"/>
</dbReference>